<comment type="caution">
    <text evidence="2">The sequence shown here is derived from an EMBL/GenBank/DDBJ whole genome shotgun (WGS) entry which is preliminary data.</text>
</comment>
<dbReference type="EMBL" id="VUOC01000003">
    <property type="protein sequence ID" value="KAA2241653.1"/>
    <property type="molecule type" value="Genomic_DNA"/>
</dbReference>
<reference evidence="2 3" key="2">
    <citation type="submission" date="2019-09" db="EMBL/GenBank/DDBJ databases">
        <authorList>
            <person name="Jin C."/>
        </authorList>
    </citation>
    <scope>NUCLEOTIDE SEQUENCE [LARGE SCALE GENOMIC DNA]</scope>
    <source>
        <strain evidence="2 3">BN140078</strain>
    </source>
</reference>
<sequence>MKNSFPILVALAALIAGASSCQKDAQKSGDRPVNAGALATACPTGAPTTTVTLSGVISSSMTLSNNTLYKLQGLVYVTSPVGGPVTTLTIQAGTRIEGQAGVGSAPGGGLIITRGARINAEGNPTCPIVFTSYRQSLGTAQSGDWAGVILLGAAPINTATGATTARVEGIPDNAPASAEYGGTVCTDTSGIFKYVRIEYAGFALSANNEINGLTLAGVGSGTVIDFVEAYKSNDDAFEFFGGTVNAKHLVSVDALDDMFDTDNGFRGSIQYALGMSDTTRADFSESNGIESDNNSAGNGNLPQTKPVFSNMTIIGLPNATLANRTNMPPTGTGLYGRFQIRRNSSYVLQNSVLLGFKKGIEVDGTASQLNWTNNSMCISHDLIHNYTDLNSCFLGSNPLVKPLLPAPASTIFYAPNGTTSTDEVADLKLKDPFNRSVAGFYMPVFSPQAALNSPALSQPTSSSCLTVLCSGTNPVFTFDAPTFRGAFGRSDVAANNWATGWTKFSGQ</sequence>
<evidence type="ECO:0000256" key="1">
    <source>
        <dbReference type="SAM" id="SignalP"/>
    </source>
</evidence>
<feature type="signal peptide" evidence="1">
    <location>
        <begin position="1"/>
        <end position="18"/>
    </location>
</feature>
<gene>
    <name evidence="2" type="ORF">F0L74_17395</name>
</gene>
<proteinExistence type="predicted"/>
<protein>
    <recommendedName>
        <fullName evidence="4">DUF5689 domain-containing protein</fullName>
    </recommendedName>
</protein>
<keyword evidence="1" id="KW-0732">Signal</keyword>
<dbReference type="RefSeq" id="WP_149839160.1">
    <property type="nucleotide sequence ID" value="NZ_VUOC01000003.1"/>
</dbReference>
<dbReference type="Proteomes" id="UP000324611">
    <property type="component" value="Unassembled WGS sequence"/>
</dbReference>
<reference evidence="2 3" key="1">
    <citation type="submission" date="2019-09" db="EMBL/GenBank/DDBJ databases">
        <title>Chitinophaga ginsengihumi sp. nov., isolated from soil of ginseng rhizosphere.</title>
        <authorList>
            <person name="Lee J."/>
        </authorList>
    </citation>
    <scope>NUCLEOTIDE SEQUENCE [LARGE SCALE GENOMIC DNA]</scope>
    <source>
        <strain evidence="2 3">BN140078</strain>
    </source>
</reference>
<dbReference type="PROSITE" id="PS51257">
    <property type="entry name" value="PROKAR_LIPOPROTEIN"/>
    <property type="match status" value="1"/>
</dbReference>
<name>A0A5B2VPH9_9BACT</name>
<organism evidence="2 3">
    <name type="scientific">Chitinophaga agrisoli</name>
    <dbReference type="NCBI Taxonomy" id="2607653"/>
    <lineage>
        <taxon>Bacteria</taxon>
        <taxon>Pseudomonadati</taxon>
        <taxon>Bacteroidota</taxon>
        <taxon>Chitinophagia</taxon>
        <taxon>Chitinophagales</taxon>
        <taxon>Chitinophagaceae</taxon>
        <taxon>Chitinophaga</taxon>
    </lineage>
</organism>
<dbReference type="PANTHER" id="PTHR41339">
    <property type="entry name" value="LIPL48"/>
    <property type="match status" value="1"/>
</dbReference>
<evidence type="ECO:0000313" key="2">
    <source>
        <dbReference type="EMBL" id="KAA2241653.1"/>
    </source>
</evidence>
<evidence type="ECO:0000313" key="3">
    <source>
        <dbReference type="Proteomes" id="UP000324611"/>
    </source>
</evidence>
<evidence type="ECO:0008006" key="4">
    <source>
        <dbReference type="Google" id="ProtNLM"/>
    </source>
</evidence>
<feature type="chain" id="PRO_5022729860" description="DUF5689 domain-containing protein" evidence="1">
    <location>
        <begin position="19"/>
        <end position="507"/>
    </location>
</feature>
<accession>A0A5B2VPH9</accession>
<keyword evidence="3" id="KW-1185">Reference proteome</keyword>
<dbReference type="AlphaFoldDB" id="A0A5B2VPH9"/>
<dbReference type="PANTHER" id="PTHR41339:SF1">
    <property type="entry name" value="SECRETED PROTEIN"/>
    <property type="match status" value="1"/>
</dbReference>